<name>A0AAW9DKF1_ACIAO</name>
<dbReference type="SUPFAM" id="SSF54427">
    <property type="entry name" value="NTF2-like"/>
    <property type="match status" value="1"/>
</dbReference>
<dbReference type="Pfam" id="PF04335">
    <property type="entry name" value="VirB8"/>
    <property type="match status" value="1"/>
</dbReference>
<dbReference type="Proteomes" id="UP001279553">
    <property type="component" value="Unassembled WGS sequence"/>
</dbReference>
<dbReference type="CDD" id="cd16424">
    <property type="entry name" value="VirB8"/>
    <property type="match status" value="1"/>
</dbReference>
<evidence type="ECO:0000256" key="5">
    <source>
        <dbReference type="SAM" id="MobiDB-lite"/>
    </source>
</evidence>
<dbReference type="EMBL" id="JAWXYB010000008">
    <property type="protein sequence ID" value="MDX5929499.1"/>
    <property type="molecule type" value="Genomic_DNA"/>
</dbReference>
<evidence type="ECO:0000313" key="8">
    <source>
        <dbReference type="EMBL" id="MDX5929499.1"/>
    </source>
</evidence>
<gene>
    <name evidence="8" type="ORF">SIL87_01785</name>
</gene>
<comment type="caution">
    <text evidence="8">The sequence shown here is derived from an EMBL/GenBank/DDBJ whole genome shotgun (WGS) entry which is preliminary data.</text>
</comment>
<organism evidence="8 9">
    <name type="scientific">Acidiphilium acidophilum</name>
    <name type="common">Thiobacillus acidophilus</name>
    <dbReference type="NCBI Taxonomy" id="76588"/>
    <lineage>
        <taxon>Bacteria</taxon>
        <taxon>Pseudomonadati</taxon>
        <taxon>Pseudomonadota</taxon>
        <taxon>Alphaproteobacteria</taxon>
        <taxon>Acetobacterales</taxon>
        <taxon>Acidocellaceae</taxon>
        <taxon>Acidiphilium</taxon>
    </lineage>
</organism>
<dbReference type="InterPro" id="IPR032710">
    <property type="entry name" value="NTF2-like_dom_sf"/>
</dbReference>
<feature type="region of interest" description="Disordered" evidence="5">
    <location>
        <begin position="1"/>
        <end position="36"/>
    </location>
</feature>
<evidence type="ECO:0000256" key="4">
    <source>
        <dbReference type="ARBA" id="ARBA00023136"/>
    </source>
</evidence>
<evidence type="ECO:0000313" key="9">
    <source>
        <dbReference type="Proteomes" id="UP001279553"/>
    </source>
</evidence>
<keyword evidence="2 6" id="KW-0812">Transmembrane</keyword>
<keyword evidence="4 6" id="KW-0472">Membrane</keyword>
<dbReference type="AlphaFoldDB" id="A0AAW9DKF1"/>
<dbReference type="NCBIfam" id="NF010439">
    <property type="entry name" value="PRK13865.1"/>
    <property type="match status" value="1"/>
</dbReference>
<evidence type="ECO:0000256" key="6">
    <source>
        <dbReference type="SAM" id="Phobius"/>
    </source>
</evidence>
<keyword evidence="3 6" id="KW-1133">Transmembrane helix</keyword>
<dbReference type="InterPro" id="IPR007430">
    <property type="entry name" value="VirB8"/>
</dbReference>
<dbReference type="GO" id="GO:0016020">
    <property type="term" value="C:membrane"/>
    <property type="evidence" value="ECO:0007669"/>
    <property type="project" value="UniProtKB-SubCell"/>
</dbReference>
<evidence type="ECO:0000256" key="2">
    <source>
        <dbReference type="ARBA" id="ARBA00022692"/>
    </source>
</evidence>
<evidence type="ECO:0000256" key="1">
    <source>
        <dbReference type="ARBA" id="ARBA00004167"/>
    </source>
</evidence>
<reference evidence="8 9" key="1">
    <citation type="submission" date="2023-11" db="EMBL/GenBank/DDBJ databases">
        <title>MicrobeMod: A computational toolkit for identifying prokaryotic methylation and restriction-modification with nanopore sequencing.</title>
        <authorList>
            <person name="Crits-Christoph A."/>
            <person name="Kang S.C."/>
            <person name="Lee H."/>
            <person name="Ostrov N."/>
        </authorList>
    </citation>
    <scope>NUCLEOTIDE SEQUENCE [LARGE SCALE GENOMIC DNA]</scope>
    <source>
        <strain evidence="8 9">DSMZ 700</strain>
    </source>
</reference>
<accession>A0AAW9DKF1</accession>
<sequence length="256" mass="28409">MSAATLGAAGMPPSRLPEPPLPDLKREDARTSAATPVSADRLAGYYRQVEDFQARQARGTRRWSRIAWTIAFVSLATNLALAGTIAALLPLQRLVPLYLWLRPDGTVDSTTRLSALPPTQSNAVLRAAIWQYVRDRQSYDFPDARYRYNVVSLMSAPRVLDAYQQGFLPSNPASPQNTIGRKGQISVSMISMSFVRRHVALVRYRRTVLMDEAMPVTTTWTATIAFRTVAKLPLTTRLTDPGGLIVTNYQNSEDTP</sequence>
<evidence type="ECO:0000259" key="7">
    <source>
        <dbReference type="Pfam" id="PF04335"/>
    </source>
</evidence>
<feature type="transmembrane region" description="Helical" evidence="6">
    <location>
        <begin position="66"/>
        <end position="89"/>
    </location>
</feature>
<keyword evidence="9" id="KW-1185">Reference proteome</keyword>
<protein>
    <submittedName>
        <fullName evidence="8">Type IV secretion system protein VirB8</fullName>
    </submittedName>
</protein>
<feature type="domain" description="Bacterial virulence protein VirB8" evidence="7">
    <location>
        <begin position="50"/>
        <end position="254"/>
    </location>
</feature>
<dbReference type="RefSeq" id="WP_319612567.1">
    <property type="nucleotide sequence ID" value="NZ_JAWXYB010000008.1"/>
</dbReference>
<proteinExistence type="predicted"/>
<comment type="subcellular location">
    <subcellularLocation>
        <location evidence="1">Membrane</location>
        <topology evidence="1">Single-pass membrane protein</topology>
    </subcellularLocation>
</comment>
<evidence type="ECO:0000256" key="3">
    <source>
        <dbReference type="ARBA" id="ARBA00022989"/>
    </source>
</evidence>
<dbReference type="Gene3D" id="3.10.450.230">
    <property type="entry name" value="VirB8 protein"/>
    <property type="match status" value="1"/>
</dbReference>